<dbReference type="PANTHER" id="PTHR11383">
    <property type="entry name" value="NUCLEOSIDE DIPHOSPHATE-LINKED MOIETY X MOTIF 13"/>
    <property type="match status" value="1"/>
</dbReference>
<dbReference type="Gene3D" id="3.90.79.10">
    <property type="entry name" value="Nucleoside Triphosphate Pyrophosphohydrolase"/>
    <property type="match status" value="1"/>
</dbReference>
<evidence type="ECO:0000313" key="9">
    <source>
        <dbReference type="Proteomes" id="UP000282818"/>
    </source>
</evidence>
<evidence type="ECO:0000256" key="6">
    <source>
        <dbReference type="ARBA" id="ARBA00023027"/>
    </source>
</evidence>
<protein>
    <recommendedName>
        <fullName evidence="2">NAD(+) diphosphatase</fullName>
        <ecNumber evidence="2">3.6.1.22</ecNumber>
    </recommendedName>
</protein>
<keyword evidence="4 8" id="KW-0378">Hydrolase</keyword>
<comment type="cofactor">
    <cofactor evidence="1">
        <name>Mg(2+)</name>
        <dbReference type="ChEBI" id="CHEBI:18420"/>
    </cofactor>
</comment>
<proteinExistence type="predicted"/>
<dbReference type="PROSITE" id="PS00893">
    <property type="entry name" value="NUDIX_BOX"/>
    <property type="match status" value="1"/>
</dbReference>
<dbReference type="PROSITE" id="PS51462">
    <property type="entry name" value="NUDIX"/>
    <property type="match status" value="1"/>
</dbReference>
<dbReference type="Pfam" id="PF09297">
    <property type="entry name" value="Zn_ribbon_NUD"/>
    <property type="match status" value="1"/>
</dbReference>
<dbReference type="NCBIfam" id="NF001299">
    <property type="entry name" value="PRK00241.1"/>
    <property type="match status" value="1"/>
</dbReference>
<dbReference type="CDD" id="cd03429">
    <property type="entry name" value="NUDIX_NADH_pyrophosphatase_Nudt13"/>
    <property type="match status" value="1"/>
</dbReference>
<evidence type="ECO:0000256" key="3">
    <source>
        <dbReference type="ARBA" id="ARBA00022723"/>
    </source>
</evidence>
<dbReference type="InterPro" id="IPR049734">
    <property type="entry name" value="NudC-like_C"/>
</dbReference>
<dbReference type="InterPro" id="IPR015797">
    <property type="entry name" value="NUDIX_hydrolase-like_dom_sf"/>
</dbReference>
<dbReference type="Proteomes" id="UP000282818">
    <property type="component" value="Unassembled WGS sequence"/>
</dbReference>
<dbReference type="Gene3D" id="3.90.79.20">
    <property type="match status" value="1"/>
</dbReference>
<name>A0A437QDA7_9GAMM</name>
<dbReference type="SUPFAM" id="SSF55811">
    <property type="entry name" value="Nudix"/>
    <property type="match status" value="2"/>
</dbReference>
<gene>
    <name evidence="8" type="ORF">EOE65_02240</name>
</gene>
<evidence type="ECO:0000256" key="5">
    <source>
        <dbReference type="ARBA" id="ARBA00022842"/>
    </source>
</evidence>
<feature type="domain" description="Nudix hydrolase" evidence="7">
    <location>
        <begin position="123"/>
        <end position="246"/>
    </location>
</feature>
<accession>A0A437QDA7</accession>
<dbReference type="EMBL" id="SACQ01000001">
    <property type="protein sequence ID" value="RVU32491.1"/>
    <property type="molecule type" value="Genomic_DNA"/>
</dbReference>
<evidence type="ECO:0000256" key="1">
    <source>
        <dbReference type="ARBA" id="ARBA00001946"/>
    </source>
</evidence>
<evidence type="ECO:0000313" key="8">
    <source>
        <dbReference type="EMBL" id="RVU32491.1"/>
    </source>
</evidence>
<keyword evidence="5" id="KW-0460">Magnesium</keyword>
<dbReference type="EC" id="3.6.1.22" evidence="2"/>
<dbReference type="GO" id="GO:0016787">
    <property type="term" value="F:hydrolase activity"/>
    <property type="evidence" value="ECO:0007669"/>
    <property type="project" value="UniProtKB-KW"/>
</dbReference>
<reference evidence="8 9" key="1">
    <citation type="submission" date="2019-01" db="EMBL/GenBank/DDBJ databases">
        <authorList>
            <person name="Chen W.-M."/>
        </authorList>
    </citation>
    <scope>NUCLEOTIDE SEQUENCE [LARGE SCALE GENOMIC DNA]</scope>
    <source>
        <strain evidence="8 9">HPM-16</strain>
    </source>
</reference>
<dbReference type="Pfam" id="PF00293">
    <property type="entry name" value="NUDIX"/>
    <property type="match status" value="1"/>
</dbReference>
<keyword evidence="6" id="KW-0520">NAD</keyword>
<dbReference type="AlphaFoldDB" id="A0A437QDA7"/>
<dbReference type="RefSeq" id="WP_127692660.1">
    <property type="nucleotide sequence ID" value="NZ_SACQ01000001.1"/>
</dbReference>
<organism evidence="8 9">
    <name type="scientific">Neptunomonas marina</name>
    <dbReference type="NCBI Taxonomy" id="1815562"/>
    <lineage>
        <taxon>Bacteria</taxon>
        <taxon>Pseudomonadati</taxon>
        <taxon>Pseudomonadota</taxon>
        <taxon>Gammaproteobacteria</taxon>
        <taxon>Oceanospirillales</taxon>
        <taxon>Oceanospirillaceae</taxon>
        <taxon>Neptunomonas</taxon>
    </lineage>
</organism>
<dbReference type="InterPro" id="IPR000086">
    <property type="entry name" value="NUDIX_hydrolase_dom"/>
</dbReference>
<dbReference type="GO" id="GO:0046872">
    <property type="term" value="F:metal ion binding"/>
    <property type="evidence" value="ECO:0007669"/>
    <property type="project" value="UniProtKB-KW"/>
</dbReference>
<keyword evidence="3" id="KW-0479">Metal-binding</keyword>
<comment type="caution">
    <text evidence="8">The sequence shown here is derived from an EMBL/GenBank/DDBJ whole genome shotgun (WGS) entry which is preliminary data.</text>
</comment>
<dbReference type="InterPro" id="IPR015376">
    <property type="entry name" value="Znr_NADH_PPase"/>
</dbReference>
<evidence type="ECO:0000256" key="2">
    <source>
        <dbReference type="ARBA" id="ARBA00012381"/>
    </source>
</evidence>
<evidence type="ECO:0000256" key="4">
    <source>
        <dbReference type="ARBA" id="ARBA00022801"/>
    </source>
</evidence>
<sequence length="251" mass="28060">MKNFVLVGYRGALIGIENRPYLDDSGLANQQIEASYPVGGRDGVAVTLAIVSDPLPEAYQPIQMRQVLAQAQDQTEYMLLSRAVQLVTWHSHHQFCGRCGTKTEHHVKDLAKHCPVCKLVHYPRISPCIIVLVVDGERCLLARSPHFPPGRLSTLAGFIEAGESAEAAVHREVREEVGIEVKNVRYMESQSWPFPHSLMLGFIADYDSGELAPDGVEIEEAHWFTRETLPDLPPSFAISYKLIERFIKGEV</sequence>
<evidence type="ECO:0000259" key="7">
    <source>
        <dbReference type="PROSITE" id="PS51462"/>
    </source>
</evidence>
<dbReference type="InterPro" id="IPR020084">
    <property type="entry name" value="NUDIX_hydrolase_CS"/>
</dbReference>
<keyword evidence="9" id="KW-1185">Reference proteome</keyword>
<dbReference type="PANTHER" id="PTHR11383:SF3">
    <property type="entry name" value="NAD(P)H PYROPHOSPHATASE NUDT13, MITOCHONDRIAL"/>
    <property type="match status" value="1"/>
</dbReference>